<feature type="transmembrane region" description="Helical" evidence="2">
    <location>
        <begin position="47"/>
        <end position="67"/>
    </location>
</feature>
<reference evidence="3" key="1">
    <citation type="submission" date="2014-12" db="EMBL/GenBank/DDBJ databases">
        <title>Insight into the proteome of Arion vulgaris.</title>
        <authorList>
            <person name="Aradska J."/>
            <person name="Bulat T."/>
            <person name="Smidak R."/>
            <person name="Sarate P."/>
            <person name="Gangsoo J."/>
            <person name="Sialana F."/>
            <person name="Bilban M."/>
            <person name="Lubec G."/>
        </authorList>
    </citation>
    <scope>NUCLEOTIDE SEQUENCE</scope>
    <source>
        <tissue evidence="3">Skin</tissue>
    </source>
</reference>
<organism evidence="3">
    <name type="scientific">Arion vulgaris</name>
    <dbReference type="NCBI Taxonomy" id="1028688"/>
    <lineage>
        <taxon>Eukaryota</taxon>
        <taxon>Metazoa</taxon>
        <taxon>Spiralia</taxon>
        <taxon>Lophotrochozoa</taxon>
        <taxon>Mollusca</taxon>
        <taxon>Gastropoda</taxon>
        <taxon>Heterobranchia</taxon>
        <taxon>Euthyneura</taxon>
        <taxon>Panpulmonata</taxon>
        <taxon>Eupulmonata</taxon>
        <taxon>Stylommatophora</taxon>
        <taxon>Helicina</taxon>
        <taxon>Arionoidea</taxon>
        <taxon>Arionidae</taxon>
        <taxon>Arion</taxon>
    </lineage>
</organism>
<evidence type="ECO:0000256" key="1">
    <source>
        <dbReference type="SAM" id="MobiDB-lite"/>
    </source>
</evidence>
<proteinExistence type="predicted"/>
<keyword evidence="2" id="KW-0472">Membrane</keyword>
<keyword evidence="2" id="KW-1133">Transmembrane helix</keyword>
<dbReference type="AlphaFoldDB" id="A0A0B6YNT2"/>
<evidence type="ECO:0000313" key="3">
    <source>
        <dbReference type="EMBL" id="CEK57832.1"/>
    </source>
</evidence>
<feature type="region of interest" description="Disordered" evidence="1">
    <location>
        <begin position="170"/>
        <end position="198"/>
    </location>
</feature>
<name>A0A0B6YNT2_9EUPU</name>
<gene>
    <name evidence="3" type="primary">ORF31184</name>
</gene>
<accession>A0A0B6YNT2</accession>
<sequence length="198" mass="22171">MNPSSTSLPVPDNNPCVYNGQKRCTDESCASRMDICPEEQLIDQTTVFILLTVGMVVSVLLIVLYCFQKRRQRSTQHRGIDHVTFVPIIGDGDNASLYMPPPAYEEVVGSSLYQVISASQRNASRMSLPEEPRTPPPNYDAALYILAHNHDYTVFPTKVEPKSPVVRRSISTEFGGNSRTSRPTESDYLRTYSTPDPR</sequence>
<dbReference type="EMBL" id="HACG01010967">
    <property type="protein sequence ID" value="CEK57832.1"/>
    <property type="molecule type" value="Transcribed_RNA"/>
</dbReference>
<keyword evidence="2" id="KW-0812">Transmembrane</keyword>
<feature type="compositionally biased region" description="Polar residues" evidence="1">
    <location>
        <begin position="170"/>
        <end position="181"/>
    </location>
</feature>
<protein>
    <submittedName>
        <fullName evidence="3">Uncharacterized protein</fullName>
    </submittedName>
</protein>
<evidence type="ECO:0000256" key="2">
    <source>
        <dbReference type="SAM" id="Phobius"/>
    </source>
</evidence>